<sequence>MFLRKCFDLGSFSREGMRVSTSFFALGLIALFALAMPAEVFGAEGDAKVASAPSASDSSESAEASAKEGTATNEDAGTVDSTESAVPGEAGTADENAAPESGEATEEVVEVVEESPFVSPQEALVAVRGDAKVGLGVLATYEERTVVVTSLSALNGSRRILVNTAGGQEVPIVGVIGVKGKDMAFLAVDSAAADLPVAELNLEGKIEKDDSVRILNPRREIKLKVRGEESGRIEIGDVEGPVFAGSPVVVGKQVIGVFSPARLVGTQASSGADSTVIWNAGIVPFSSSMQWEPIDLATMALESETLDDCLSVISQVGSFLKVSGFKGEVSMQRLLVARDRLKDDLARSSQAVEKDNARKKFAFSVRSSTGSVQSDLQGALNNYYSYFDPEVTLLVDLYRPVHEKIQDLNNNLRKADSFAR</sequence>
<evidence type="ECO:0000313" key="3">
    <source>
        <dbReference type="Proteomes" id="UP000525652"/>
    </source>
</evidence>
<evidence type="ECO:0000256" key="1">
    <source>
        <dbReference type="SAM" id="MobiDB-lite"/>
    </source>
</evidence>
<reference evidence="2 3" key="1">
    <citation type="submission" date="2020-07" db="EMBL/GenBank/DDBJ databases">
        <authorList>
            <person name="Feng X."/>
        </authorList>
    </citation>
    <scope>NUCLEOTIDE SEQUENCE [LARGE SCALE GENOMIC DNA]</scope>
    <source>
        <strain evidence="2 3">JCM14086</strain>
    </source>
</reference>
<proteinExistence type="predicted"/>
<dbReference type="AlphaFoldDB" id="A0A7X1E4N6"/>
<evidence type="ECO:0000313" key="2">
    <source>
        <dbReference type="EMBL" id="MBC2602193.1"/>
    </source>
</evidence>
<dbReference type="Proteomes" id="UP000525652">
    <property type="component" value="Unassembled WGS sequence"/>
</dbReference>
<keyword evidence="3" id="KW-1185">Reference proteome</keyword>
<comment type="caution">
    <text evidence="2">The sequence shown here is derived from an EMBL/GenBank/DDBJ whole genome shotgun (WGS) entry which is preliminary data.</text>
</comment>
<protein>
    <recommendedName>
        <fullName evidence="4">Serine protease</fullName>
    </recommendedName>
</protein>
<dbReference type="EMBL" id="JACHVA010000082">
    <property type="protein sequence ID" value="MBC2602193.1"/>
    <property type="molecule type" value="Genomic_DNA"/>
</dbReference>
<dbReference type="RefSeq" id="WP_185692889.1">
    <property type="nucleotide sequence ID" value="NZ_JACHVA010000082.1"/>
</dbReference>
<organism evidence="2 3">
    <name type="scientific">Puniceicoccus vermicola</name>
    <dbReference type="NCBI Taxonomy" id="388746"/>
    <lineage>
        <taxon>Bacteria</taxon>
        <taxon>Pseudomonadati</taxon>
        <taxon>Verrucomicrobiota</taxon>
        <taxon>Opitutia</taxon>
        <taxon>Puniceicoccales</taxon>
        <taxon>Puniceicoccaceae</taxon>
        <taxon>Puniceicoccus</taxon>
    </lineage>
</organism>
<accession>A0A7X1E4N6</accession>
<feature type="compositionally biased region" description="Low complexity" evidence="1">
    <location>
        <begin position="50"/>
        <end position="64"/>
    </location>
</feature>
<name>A0A7X1E4N6_9BACT</name>
<gene>
    <name evidence="2" type="ORF">H5P30_10425</name>
</gene>
<evidence type="ECO:0008006" key="4">
    <source>
        <dbReference type="Google" id="ProtNLM"/>
    </source>
</evidence>
<feature type="region of interest" description="Disordered" evidence="1">
    <location>
        <begin position="50"/>
        <end position="109"/>
    </location>
</feature>
<feature type="compositionally biased region" description="Polar residues" evidence="1">
    <location>
        <begin position="70"/>
        <end position="84"/>
    </location>
</feature>